<comment type="similarity">
    <text evidence="5">Belongs to the natriuretic peptide family.</text>
</comment>
<dbReference type="PANTHER" id="PTHR12167:SF2">
    <property type="entry name" value="C-TYPE NATRIURETIC PEPTIDE"/>
    <property type="match status" value="1"/>
</dbReference>
<dbReference type="InterPro" id="IPR000663">
    <property type="entry name" value="Natr_peptide"/>
</dbReference>
<organism evidence="8">
    <name type="scientific">Lethenteron camtschaticum</name>
    <name type="common">Japanese lamprey</name>
    <name type="synonym">Lampetra japonica</name>
    <dbReference type="NCBI Taxonomy" id="980415"/>
    <lineage>
        <taxon>Eukaryota</taxon>
        <taxon>Metazoa</taxon>
        <taxon>Chordata</taxon>
        <taxon>Craniata</taxon>
        <taxon>Vertebrata</taxon>
        <taxon>Cyclostomata</taxon>
        <taxon>Hyperoartia</taxon>
        <taxon>Petromyzontiformes</taxon>
        <taxon>Petromyzontidae</taxon>
        <taxon>Lethenteron</taxon>
    </lineage>
</organism>
<evidence type="ECO:0000256" key="7">
    <source>
        <dbReference type="SAM" id="SignalP"/>
    </source>
</evidence>
<dbReference type="SMART" id="SM00183">
    <property type="entry name" value="NAT_PEP"/>
    <property type="match status" value="1"/>
</dbReference>
<reference evidence="8" key="1">
    <citation type="journal article" date="2006" name="Gen. Comp. Endocrinol.">
        <title>Identification of a natriuretic peptide (NP) in cyclostomes (lamprey and hagfish): CNP-4 is the ancestral gene of the NP family.</title>
        <authorList>
            <person name="Kawakoshi A."/>
            <person name="Hyodo S."/>
            <person name="Takei Y."/>
        </authorList>
    </citation>
    <scope>NUCLEOTIDE SEQUENCE</scope>
</reference>
<evidence type="ECO:0000256" key="6">
    <source>
        <dbReference type="SAM" id="MobiDB-lite"/>
    </source>
</evidence>
<feature type="region of interest" description="Disordered" evidence="6">
    <location>
        <begin position="43"/>
        <end position="102"/>
    </location>
</feature>
<feature type="chain" id="PRO_5004231556" evidence="7">
    <location>
        <begin position="23"/>
        <end position="148"/>
    </location>
</feature>
<feature type="signal peptide" evidence="7">
    <location>
        <begin position="1"/>
        <end position="22"/>
    </location>
</feature>
<gene>
    <name evidence="8" type="primary">CNP</name>
</gene>
<dbReference type="AlphaFoldDB" id="Q402A3"/>
<evidence type="ECO:0000256" key="2">
    <source>
        <dbReference type="ARBA" id="ARBA00022525"/>
    </source>
</evidence>
<dbReference type="EMBL" id="AB205156">
    <property type="protein sequence ID" value="BAE20176.1"/>
    <property type="molecule type" value="mRNA"/>
</dbReference>
<dbReference type="GO" id="GO:0005576">
    <property type="term" value="C:extracellular region"/>
    <property type="evidence" value="ECO:0007669"/>
    <property type="project" value="UniProtKB-SubCell"/>
</dbReference>
<dbReference type="GO" id="GO:0097746">
    <property type="term" value="P:blood vessel diameter maintenance"/>
    <property type="evidence" value="ECO:0007669"/>
    <property type="project" value="UniProtKB-KW"/>
</dbReference>
<evidence type="ECO:0000256" key="3">
    <source>
        <dbReference type="ARBA" id="ARBA00022729"/>
    </source>
</evidence>
<dbReference type="GO" id="GO:0006182">
    <property type="term" value="P:cGMP biosynthetic process"/>
    <property type="evidence" value="ECO:0007669"/>
    <property type="project" value="TreeGrafter"/>
</dbReference>
<dbReference type="PROSITE" id="PS00263">
    <property type="entry name" value="NATRIURETIC_PEPTIDE"/>
    <property type="match status" value="1"/>
</dbReference>
<dbReference type="InterPro" id="IPR002406">
    <property type="entry name" value="C_natriurtcpep"/>
</dbReference>
<evidence type="ECO:0000256" key="1">
    <source>
        <dbReference type="ARBA" id="ARBA00004613"/>
    </source>
</evidence>
<dbReference type="PRINTS" id="PR00713">
    <property type="entry name" value="CNATPEPTIDE"/>
</dbReference>
<keyword evidence="2" id="KW-0964">Secreted</keyword>
<evidence type="ECO:0000313" key="8">
    <source>
        <dbReference type="EMBL" id="BAE20176.1"/>
    </source>
</evidence>
<dbReference type="PANTHER" id="PTHR12167">
    <property type="entry name" value="C-TYPE NATRIURETIC PEPTIDE"/>
    <property type="match status" value="1"/>
</dbReference>
<name>Q402A3_LETCA</name>
<proteinExistence type="evidence at transcript level"/>
<evidence type="ECO:0000256" key="5">
    <source>
        <dbReference type="RuleBase" id="RU003686"/>
    </source>
</evidence>
<evidence type="ECO:0000256" key="4">
    <source>
        <dbReference type="ARBA" id="ARBA00022858"/>
    </source>
</evidence>
<dbReference type="Pfam" id="PF00212">
    <property type="entry name" value="ANP"/>
    <property type="match status" value="1"/>
</dbReference>
<dbReference type="GO" id="GO:0007168">
    <property type="term" value="P:receptor guanylyl cyclase signaling pathway"/>
    <property type="evidence" value="ECO:0007669"/>
    <property type="project" value="TreeGrafter"/>
</dbReference>
<accession>Q402A3</accession>
<dbReference type="PRINTS" id="PR00710">
    <property type="entry name" value="NATPEPTIDES"/>
</dbReference>
<dbReference type="InterPro" id="IPR030480">
    <property type="entry name" value="Natr_peptide_CS"/>
</dbReference>
<dbReference type="GO" id="GO:0005179">
    <property type="term" value="F:hormone activity"/>
    <property type="evidence" value="ECO:0007669"/>
    <property type="project" value="InterPro"/>
</dbReference>
<sequence length="148" mass="15497">MKLQLLMMVVVVGSWTFLGVGAKPLTSYELYDDAGSEPWEGGFLPRISSSSSSSAERLADATVTRHGGGGGGGGDDGTSWELPQGPPGPPRSSRGLAEGGSQVSGGVWQRLFNDFVSNQRRFRGRTKKGKGCFGVKLDRIGSMSGLGC</sequence>
<feature type="compositionally biased region" description="Gly residues" evidence="6">
    <location>
        <begin position="66"/>
        <end position="76"/>
    </location>
</feature>
<keyword evidence="3 7" id="KW-0732">Signal</keyword>
<keyword evidence="4 5" id="KW-0838">Vasoactive</keyword>
<comment type="subcellular location">
    <subcellularLocation>
        <location evidence="1 5">Secreted</location>
    </subcellularLocation>
</comment>
<protein>
    <submittedName>
        <fullName evidence="8">C-type natriuretic peptide</fullName>
    </submittedName>
</protein>